<dbReference type="Proteomes" id="UP001379949">
    <property type="component" value="Unassembled WGS sequence"/>
</dbReference>
<keyword evidence="2 7" id="KW-0812">Transmembrane</keyword>
<feature type="transmembrane region" description="Helical" evidence="7">
    <location>
        <begin position="92"/>
        <end position="116"/>
    </location>
</feature>
<reference evidence="9 10" key="1">
    <citation type="submission" date="2024-02" db="EMBL/GenBank/DDBJ databases">
        <title>Bacteria isolated from the canopy kelp, Nereocystis luetkeana.</title>
        <authorList>
            <person name="Pfister C.A."/>
            <person name="Younker I.T."/>
            <person name="Light S.H."/>
        </authorList>
    </citation>
    <scope>NUCLEOTIDE SEQUENCE [LARGE SCALE GENOMIC DNA]</scope>
    <source>
        <strain evidence="9 10">TI.4.07</strain>
    </source>
</reference>
<evidence type="ECO:0000313" key="10">
    <source>
        <dbReference type="Proteomes" id="UP001379949"/>
    </source>
</evidence>
<evidence type="ECO:0000256" key="5">
    <source>
        <dbReference type="ARBA" id="ARBA00023098"/>
    </source>
</evidence>
<evidence type="ECO:0000259" key="8">
    <source>
        <dbReference type="Pfam" id="PF04116"/>
    </source>
</evidence>
<dbReference type="InterPro" id="IPR006694">
    <property type="entry name" value="Fatty_acid_hydroxylase"/>
</dbReference>
<organism evidence="9 10">
    <name type="scientific">Marinomonas arenicola</name>
    <dbReference type="NCBI Taxonomy" id="569601"/>
    <lineage>
        <taxon>Bacteria</taxon>
        <taxon>Pseudomonadati</taxon>
        <taxon>Pseudomonadota</taxon>
        <taxon>Gammaproteobacteria</taxon>
        <taxon>Oceanospirillales</taxon>
        <taxon>Oceanospirillaceae</taxon>
        <taxon>Marinomonas</taxon>
    </lineage>
</organism>
<dbReference type="EMBL" id="JBAKAR010000001">
    <property type="protein sequence ID" value="MEL0611896.1"/>
    <property type="molecule type" value="Genomic_DNA"/>
</dbReference>
<dbReference type="GO" id="GO:0016491">
    <property type="term" value="F:oxidoreductase activity"/>
    <property type="evidence" value="ECO:0007669"/>
    <property type="project" value="UniProtKB-KW"/>
</dbReference>
<gene>
    <name evidence="9" type="ORF">V6242_01960</name>
</gene>
<proteinExistence type="predicted"/>
<protein>
    <submittedName>
        <fullName evidence="9">Sterol desaturase family protein</fullName>
        <ecNumber evidence="9">1.-.-.-</ecNumber>
    </submittedName>
</protein>
<accession>A0ABU9G0A2</accession>
<evidence type="ECO:0000256" key="3">
    <source>
        <dbReference type="ARBA" id="ARBA00022989"/>
    </source>
</evidence>
<keyword evidence="5" id="KW-0443">Lipid metabolism</keyword>
<dbReference type="InterPro" id="IPR051689">
    <property type="entry name" value="Sterol_desaturase/TMEM195"/>
</dbReference>
<evidence type="ECO:0000256" key="1">
    <source>
        <dbReference type="ARBA" id="ARBA00004127"/>
    </source>
</evidence>
<evidence type="ECO:0000256" key="4">
    <source>
        <dbReference type="ARBA" id="ARBA00023002"/>
    </source>
</evidence>
<dbReference type="PANTHER" id="PTHR21624:SF1">
    <property type="entry name" value="ALKYLGLYCEROL MONOOXYGENASE"/>
    <property type="match status" value="1"/>
</dbReference>
<comment type="subcellular location">
    <subcellularLocation>
        <location evidence="1">Endomembrane system</location>
        <topology evidence="1">Multi-pass membrane protein</topology>
    </subcellularLocation>
</comment>
<evidence type="ECO:0000256" key="7">
    <source>
        <dbReference type="SAM" id="Phobius"/>
    </source>
</evidence>
<keyword evidence="3 7" id="KW-1133">Transmembrane helix</keyword>
<dbReference type="Pfam" id="PF04116">
    <property type="entry name" value="FA_hydroxylase"/>
    <property type="match status" value="1"/>
</dbReference>
<evidence type="ECO:0000256" key="6">
    <source>
        <dbReference type="ARBA" id="ARBA00023136"/>
    </source>
</evidence>
<sequence>MGALCVRLFQPLLLSLIAFFNAEQGIFSLFHLPYWSQFLLGIIALDALIYWQHRVFHRVPLLWRLHQVHHSDQALDVSSAVRFHPIEILLSLGIKAIAILCLGIPIEAVLVFDILLNACAMFNHTNVRLPQYAESIIKRFLVTPDMHRIHHSVRFKETNSNYGFCLSLWDRLFHSYTEQAQGGDEQIRIGLPRSQNTNKASLKTLLLMPFTSPPPSTRNVTHSKKP</sequence>
<comment type="caution">
    <text evidence="9">The sequence shown here is derived from an EMBL/GenBank/DDBJ whole genome shotgun (WGS) entry which is preliminary data.</text>
</comment>
<evidence type="ECO:0000313" key="9">
    <source>
        <dbReference type="EMBL" id="MEL0611896.1"/>
    </source>
</evidence>
<dbReference type="PANTHER" id="PTHR21624">
    <property type="entry name" value="STEROL DESATURASE-RELATED PROTEIN"/>
    <property type="match status" value="1"/>
</dbReference>
<evidence type="ECO:0000256" key="2">
    <source>
        <dbReference type="ARBA" id="ARBA00022692"/>
    </source>
</evidence>
<keyword evidence="6 7" id="KW-0472">Membrane</keyword>
<keyword evidence="10" id="KW-1185">Reference proteome</keyword>
<feature type="domain" description="Fatty acid hydroxylase" evidence="8">
    <location>
        <begin position="38"/>
        <end position="174"/>
    </location>
</feature>
<dbReference type="RefSeq" id="WP_341566146.1">
    <property type="nucleotide sequence ID" value="NZ_JBAKAR010000001.1"/>
</dbReference>
<name>A0ABU9G0A2_9GAMM</name>
<dbReference type="EC" id="1.-.-.-" evidence="9"/>
<keyword evidence="4 9" id="KW-0560">Oxidoreductase</keyword>